<dbReference type="RefSeq" id="XP_002487610.1">
    <property type="nucleotide sequence ID" value="XM_002487565.1"/>
</dbReference>
<gene>
    <name evidence="8" type="ORF">TSTA_000340</name>
</gene>
<proteinExistence type="inferred from homology"/>
<dbReference type="InParanoid" id="B8MSG1"/>
<feature type="transmembrane region" description="Helical" evidence="6">
    <location>
        <begin position="191"/>
        <end position="212"/>
    </location>
</feature>
<dbReference type="HOGENOM" id="CLU_028200_0_0_1"/>
<keyword evidence="3 6" id="KW-1133">Transmembrane helix</keyword>
<dbReference type="PhylomeDB" id="B8MSG1"/>
<dbReference type="VEuPathDB" id="FungiDB:TSTA_000340"/>
<dbReference type="PANTHER" id="PTHR33048">
    <property type="entry name" value="PTH11-LIKE INTEGRAL MEMBRANE PROTEIN (AFU_ORTHOLOGUE AFUA_5G11245)"/>
    <property type="match status" value="1"/>
</dbReference>
<dbReference type="Pfam" id="PF20684">
    <property type="entry name" value="Fung_rhodopsin"/>
    <property type="match status" value="1"/>
</dbReference>
<evidence type="ECO:0000256" key="6">
    <source>
        <dbReference type="SAM" id="Phobius"/>
    </source>
</evidence>
<dbReference type="GO" id="GO:0016020">
    <property type="term" value="C:membrane"/>
    <property type="evidence" value="ECO:0007669"/>
    <property type="project" value="UniProtKB-SubCell"/>
</dbReference>
<feature type="transmembrane region" description="Helical" evidence="6">
    <location>
        <begin position="113"/>
        <end position="138"/>
    </location>
</feature>
<accession>B8MSG1</accession>
<dbReference type="GeneID" id="8108657"/>
<evidence type="ECO:0000256" key="1">
    <source>
        <dbReference type="ARBA" id="ARBA00004141"/>
    </source>
</evidence>
<dbReference type="InterPro" id="IPR049326">
    <property type="entry name" value="Rhodopsin_dom_fungi"/>
</dbReference>
<name>B8MSG1_TALSN</name>
<feature type="transmembrane region" description="Helical" evidence="6">
    <location>
        <begin position="67"/>
        <end position="93"/>
    </location>
</feature>
<dbReference type="eggNOG" id="ENOG502SN6A">
    <property type="taxonomic scope" value="Eukaryota"/>
</dbReference>
<comment type="subcellular location">
    <subcellularLocation>
        <location evidence="1">Membrane</location>
        <topology evidence="1">Multi-pass membrane protein</topology>
    </subcellularLocation>
</comment>
<feature type="transmembrane region" description="Helical" evidence="6">
    <location>
        <begin position="150"/>
        <end position="171"/>
    </location>
</feature>
<dbReference type="EMBL" id="EQ962660">
    <property type="protein sequence ID" value="EED11956.1"/>
    <property type="molecule type" value="Genomic_DNA"/>
</dbReference>
<keyword evidence="9" id="KW-1185">Reference proteome</keyword>
<organism evidence="8 9">
    <name type="scientific">Talaromyces stipitatus (strain ATCC 10500 / CBS 375.48 / QM 6759 / NRRL 1006)</name>
    <name type="common">Penicillium stipitatum</name>
    <dbReference type="NCBI Taxonomy" id="441959"/>
    <lineage>
        <taxon>Eukaryota</taxon>
        <taxon>Fungi</taxon>
        <taxon>Dikarya</taxon>
        <taxon>Ascomycota</taxon>
        <taxon>Pezizomycotina</taxon>
        <taxon>Eurotiomycetes</taxon>
        <taxon>Eurotiomycetidae</taxon>
        <taxon>Eurotiales</taxon>
        <taxon>Trichocomaceae</taxon>
        <taxon>Talaromyces</taxon>
        <taxon>Talaromyces sect. Talaromyces</taxon>
    </lineage>
</organism>
<sequence length="317" mass="34700">MRVGSSTAIPFVKEIQCWITSADAPTLIILKLIYTIYFVYDAAICIARASALLFYNRVFTRRANTAAFNAILWALHALNITWFIGIVFGTIFLCKPINKNWDPALPGTCGPTRALWIGSAVPSVSIDLIILILPLPKIWHLRETSFKRKVGLIVVFILGYCVVIVSLGRLISILISGDALNIDITYEGMPVVYWITAEAPILLLGICVPAMLPLSRHLTAHYFVPLMSKSSSVLKTFSSSGSSKIRSTNGSFSQGTSASHKLYLQAGNTGTLASSAEDIEMSSDHSMSSQREIFRTARKQEEYSAACEAGNSRPEKG</sequence>
<feature type="transmembrane region" description="Helical" evidence="6">
    <location>
        <begin position="32"/>
        <end position="55"/>
    </location>
</feature>
<keyword evidence="2 6" id="KW-0812">Transmembrane</keyword>
<evidence type="ECO:0000256" key="4">
    <source>
        <dbReference type="ARBA" id="ARBA00023136"/>
    </source>
</evidence>
<dbReference type="OMA" id="MELAMIN"/>
<dbReference type="OrthoDB" id="3529975at2759"/>
<evidence type="ECO:0000259" key="7">
    <source>
        <dbReference type="Pfam" id="PF20684"/>
    </source>
</evidence>
<feature type="domain" description="Rhodopsin" evidence="7">
    <location>
        <begin position="29"/>
        <end position="215"/>
    </location>
</feature>
<dbReference type="InterPro" id="IPR052337">
    <property type="entry name" value="SAT4-like"/>
</dbReference>
<evidence type="ECO:0000256" key="5">
    <source>
        <dbReference type="ARBA" id="ARBA00038359"/>
    </source>
</evidence>
<dbReference type="STRING" id="441959.B8MSG1"/>
<dbReference type="Proteomes" id="UP000001745">
    <property type="component" value="Unassembled WGS sequence"/>
</dbReference>
<comment type="similarity">
    <text evidence="5">Belongs to the SAT4 family.</text>
</comment>
<evidence type="ECO:0000313" key="9">
    <source>
        <dbReference type="Proteomes" id="UP000001745"/>
    </source>
</evidence>
<evidence type="ECO:0000313" key="8">
    <source>
        <dbReference type="EMBL" id="EED11956.1"/>
    </source>
</evidence>
<reference evidence="9" key="1">
    <citation type="journal article" date="2015" name="Genome Announc.">
        <title>Genome sequence of the AIDS-associated pathogen Penicillium marneffei (ATCC18224) and its near taxonomic relative Talaromyces stipitatus (ATCC10500).</title>
        <authorList>
            <person name="Nierman W.C."/>
            <person name="Fedorova-Abrams N.D."/>
            <person name="Andrianopoulos A."/>
        </authorList>
    </citation>
    <scope>NUCLEOTIDE SEQUENCE [LARGE SCALE GENOMIC DNA]</scope>
    <source>
        <strain evidence="9">ATCC 10500 / CBS 375.48 / QM 6759 / NRRL 1006</strain>
    </source>
</reference>
<keyword evidence="4 6" id="KW-0472">Membrane</keyword>
<evidence type="ECO:0000256" key="2">
    <source>
        <dbReference type="ARBA" id="ARBA00022692"/>
    </source>
</evidence>
<protein>
    <recommendedName>
        <fullName evidence="7">Rhodopsin domain-containing protein</fullName>
    </recommendedName>
</protein>
<dbReference type="AlphaFoldDB" id="B8MSG1"/>
<dbReference type="PANTHER" id="PTHR33048:SF47">
    <property type="entry name" value="INTEGRAL MEMBRANE PROTEIN-RELATED"/>
    <property type="match status" value="1"/>
</dbReference>
<evidence type="ECO:0000256" key="3">
    <source>
        <dbReference type="ARBA" id="ARBA00022989"/>
    </source>
</evidence>